<sequence length="309" mass="31217">MGCMASRALIGTACVGALVAALLVSPALCFGSAAQEPAAVGAAEATVDVEPVPRAFREDADRVPPVPPIRAVDEAAVLSGVDAAAAPASTSVGAVVLDPQGRTLLQTSDAARPLPSASLVKLLVVQQLLARPAPGGWDSSTWFRMQRAVTVSDDAAMNVLWTRYDGPALVRAAVAEFGLSGTAPPTDPSQWGQATTTAADVGRFLSALTATPSSLASATLLAWMRGAAPTAADGFDQRFGLLSGPAGPGVAAKQGWMCCVDGRRQLHSAGVLDDGRVVVVLGEGSAARPWSQVEAAVDGATAALVAGTR</sequence>
<protein>
    <recommendedName>
        <fullName evidence="2">Beta-lactamase class A catalytic domain-containing protein</fullName>
    </recommendedName>
</protein>
<dbReference type="Gene3D" id="3.40.710.10">
    <property type="entry name" value="DD-peptidase/beta-lactamase superfamily"/>
    <property type="match status" value="1"/>
</dbReference>
<gene>
    <name evidence="3" type="ORF">DMO24_07630</name>
</gene>
<dbReference type="GO" id="GO:0030655">
    <property type="term" value="P:beta-lactam antibiotic catabolic process"/>
    <property type="evidence" value="ECO:0007669"/>
    <property type="project" value="InterPro"/>
</dbReference>
<proteinExistence type="predicted"/>
<organism evidence="3 4">
    <name type="scientific">Modestobacter versicolor</name>
    <dbReference type="NCBI Taxonomy" id="429133"/>
    <lineage>
        <taxon>Bacteria</taxon>
        <taxon>Bacillati</taxon>
        <taxon>Actinomycetota</taxon>
        <taxon>Actinomycetes</taxon>
        <taxon>Geodermatophilales</taxon>
        <taxon>Geodermatophilaceae</taxon>
        <taxon>Modestobacter</taxon>
    </lineage>
</organism>
<dbReference type="GO" id="GO:0008800">
    <property type="term" value="F:beta-lactamase activity"/>
    <property type="evidence" value="ECO:0007669"/>
    <property type="project" value="InterPro"/>
</dbReference>
<dbReference type="InterPro" id="IPR045155">
    <property type="entry name" value="Beta-lactam_cat"/>
</dbReference>
<dbReference type="AlphaFoldDB" id="A0A323VF91"/>
<dbReference type="InterPro" id="IPR012338">
    <property type="entry name" value="Beta-lactam/transpept-like"/>
</dbReference>
<keyword evidence="1" id="KW-0732">Signal</keyword>
<dbReference type="Pfam" id="PF13354">
    <property type="entry name" value="Beta-lactamase2"/>
    <property type="match status" value="1"/>
</dbReference>
<comment type="caution">
    <text evidence="3">The sequence shown here is derived from an EMBL/GenBank/DDBJ whole genome shotgun (WGS) entry which is preliminary data.</text>
</comment>
<feature type="signal peptide" evidence="1">
    <location>
        <begin position="1"/>
        <end position="29"/>
    </location>
</feature>
<evidence type="ECO:0000313" key="3">
    <source>
        <dbReference type="EMBL" id="PZA21936.1"/>
    </source>
</evidence>
<evidence type="ECO:0000256" key="1">
    <source>
        <dbReference type="SAM" id="SignalP"/>
    </source>
</evidence>
<evidence type="ECO:0000313" key="4">
    <source>
        <dbReference type="Proteomes" id="UP000247602"/>
    </source>
</evidence>
<name>A0A323VF91_9ACTN</name>
<evidence type="ECO:0000259" key="2">
    <source>
        <dbReference type="Pfam" id="PF13354"/>
    </source>
</evidence>
<keyword evidence="4" id="KW-1185">Reference proteome</keyword>
<feature type="domain" description="Beta-lactamase class A catalytic" evidence="2">
    <location>
        <begin position="146"/>
        <end position="280"/>
    </location>
</feature>
<feature type="chain" id="PRO_5038796448" description="Beta-lactamase class A catalytic domain-containing protein" evidence="1">
    <location>
        <begin position="30"/>
        <end position="309"/>
    </location>
</feature>
<dbReference type="Proteomes" id="UP000247602">
    <property type="component" value="Unassembled WGS sequence"/>
</dbReference>
<accession>A0A323VF91</accession>
<reference evidence="3 4" key="1">
    <citation type="submission" date="2018-06" db="EMBL/GenBank/DDBJ databases">
        <title>Draft genome sequence of Modestobacter versicolor CP153-2.</title>
        <authorList>
            <person name="Gundlapally S.R."/>
        </authorList>
    </citation>
    <scope>NUCLEOTIDE SEQUENCE [LARGE SCALE GENOMIC DNA]</scope>
    <source>
        <strain evidence="3 4">CP153-2</strain>
    </source>
</reference>
<dbReference type="SUPFAM" id="SSF56601">
    <property type="entry name" value="beta-lactamase/transpeptidase-like"/>
    <property type="match status" value="1"/>
</dbReference>
<dbReference type="EMBL" id="QKNV01000057">
    <property type="protein sequence ID" value="PZA21936.1"/>
    <property type="molecule type" value="Genomic_DNA"/>
</dbReference>